<keyword evidence="1" id="KW-0472">Membrane</keyword>
<name>A0ABU9XKL2_9BACI</name>
<comment type="caution">
    <text evidence="2">The sequence shown here is derived from an EMBL/GenBank/DDBJ whole genome shotgun (WGS) entry which is preliminary data.</text>
</comment>
<keyword evidence="1" id="KW-0812">Transmembrane</keyword>
<sequence>MSLYSVLVFIHIFSAIIGMGPGLVMTGIVSHATNLTELRHAYVIRNHLHRLTMIGGTLLLLTGLAMGAMHTFLFKQGWYVISFVLFLVALAFGPLLLKPKSKPIKELLNTATGEEIPPEYNRLAKKLFFVERIETAIFLVIISLMILKPF</sequence>
<evidence type="ECO:0000256" key="1">
    <source>
        <dbReference type="SAM" id="Phobius"/>
    </source>
</evidence>
<dbReference type="RefSeq" id="WP_345826305.1">
    <property type="nucleotide sequence ID" value="NZ_JBDIML010000007.1"/>
</dbReference>
<keyword evidence="1" id="KW-1133">Transmembrane helix</keyword>
<keyword evidence="3" id="KW-1185">Reference proteome</keyword>
<dbReference type="EMBL" id="JBDIML010000007">
    <property type="protein sequence ID" value="MEN2768812.1"/>
    <property type="molecule type" value="Genomic_DNA"/>
</dbReference>
<evidence type="ECO:0000313" key="3">
    <source>
        <dbReference type="Proteomes" id="UP001444625"/>
    </source>
</evidence>
<feature type="transmembrane region" description="Helical" evidence="1">
    <location>
        <begin position="129"/>
        <end position="147"/>
    </location>
</feature>
<proteinExistence type="predicted"/>
<feature type="transmembrane region" description="Helical" evidence="1">
    <location>
        <begin position="6"/>
        <end position="30"/>
    </location>
</feature>
<protein>
    <submittedName>
        <fullName evidence="2">DUF2269 family protein</fullName>
    </submittedName>
</protein>
<feature type="transmembrane region" description="Helical" evidence="1">
    <location>
        <begin position="51"/>
        <end position="72"/>
    </location>
</feature>
<dbReference type="Pfam" id="PF10027">
    <property type="entry name" value="DUF2269"/>
    <property type="match status" value="1"/>
</dbReference>
<dbReference type="Proteomes" id="UP001444625">
    <property type="component" value="Unassembled WGS sequence"/>
</dbReference>
<gene>
    <name evidence="2" type="ORF">ABC228_16635</name>
</gene>
<evidence type="ECO:0000313" key="2">
    <source>
        <dbReference type="EMBL" id="MEN2768812.1"/>
    </source>
</evidence>
<dbReference type="InterPro" id="IPR018729">
    <property type="entry name" value="DUF2269_transmembrane"/>
</dbReference>
<reference evidence="2 3" key="1">
    <citation type="submission" date="2024-05" db="EMBL/GenBank/DDBJ databases">
        <authorList>
            <person name="Haq I."/>
            <person name="Ullah Z."/>
            <person name="Ahmad R."/>
            <person name="Li M."/>
            <person name="Tong Y."/>
        </authorList>
    </citation>
    <scope>NUCLEOTIDE SEQUENCE [LARGE SCALE GENOMIC DNA]</scope>
    <source>
        <strain evidence="2 3">16A2E</strain>
    </source>
</reference>
<accession>A0ABU9XKL2</accession>
<feature type="transmembrane region" description="Helical" evidence="1">
    <location>
        <begin position="78"/>
        <end position="97"/>
    </location>
</feature>
<organism evidence="2 3">
    <name type="scientific">Ornithinibacillus xuwenensis</name>
    <dbReference type="NCBI Taxonomy" id="3144668"/>
    <lineage>
        <taxon>Bacteria</taxon>
        <taxon>Bacillati</taxon>
        <taxon>Bacillota</taxon>
        <taxon>Bacilli</taxon>
        <taxon>Bacillales</taxon>
        <taxon>Bacillaceae</taxon>
        <taxon>Ornithinibacillus</taxon>
    </lineage>
</organism>